<proteinExistence type="predicted"/>
<sequence>MSSEEHLTDDDTVCYTMYLDGLQNNVSSKRIFKKINYKKLLRKRLPILQWLPEYTVGKCLQDALAGFSVGLTEVPQGIAYAVVAGLEPQYGLYSAFLGCFMYTLFGSCKDVNIGPTAIMAMMIQPHVEKFGADGAILLSFITGCIVFILGVLNLGFVVQFFSYPVIAGFTSAAAVQIGSTQLSSLFGTGMKSNEFLEAIKTLFENLDKITLWDSLLAKGKRVDATQEMLAVGISNFLGSFIGSMPVTGSFTRTAVNNASGVQTQFGGSITGTLVLLALALLTSTFYYIPKTVLAAVIICAMINLFEYEAIPLLWKTKKLDLIPFFVTLLACLFVGLEYGILIGIASNLVFILYTSLRPPIFIDKEKFPEGEIFIVTPSRGLQFPAAEYIKERVLKECNTEKTTVVIDGKYINNIDATVAKNLKSLTTDLTLRDQLVIFWNFKTSVKAVCTGIDPKMHQYFRDGNLDDIIDNPALNRYNSDFVYTIQ</sequence>
<organism evidence="1 2">
    <name type="scientific">Holotrichia oblita</name>
    <name type="common">Chafer beetle</name>
    <dbReference type="NCBI Taxonomy" id="644536"/>
    <lineage>
        <taxon>Eukaryota</taxon>
        <taxon>Metazoa</taxon>
        <taxon>Ecdysozoa</taxon>
        <taxon>Arthropoda</taxon>
        <taxon>Hexapoda</taxon>
        <taxon>Insecta</taxon>
        <taxon>Pterygota</taxon>
        <taxon>Neoptera</taxon>
        <taxon>Endopterygota</taxon>
        <taxon>Coleoptera</taxon>
        <taxon>Polyphaga</taxon>
        <taxon>Scarabaeiformia</taxon>
        <taxon>Scarabaeidae</taxon>
        <taxon>Melolonthinae</taxon>
        <taxon>Holotrichia</taxon>
    </lineage>
</organism>
<keyword evidence="2" id="KW-1185">Reference proteome</keyword>
<reference evidence="1" key="1">
    <citation type="submission" date="2022-04" db="EMBL/GenBank/DDBJ databases">
        <title>Chromosome-scale genome assembly of Holotrichia oblita Faldermann.</title>
        <authorList>
            <person name="Rongchong L."/>
        </authorList>
    </citation>
    <scope>NUCLEOTIDE SEQUENCE</scope>
    <source>
        <strain evidence="1">81SQS9</strain>
    </source>
</reference>
<dbReference type="Proteomes" id="UP001056778">
    <property type="component" value="Chromosome 8"/>
</dbReference>
<evidence type="ECO:0000313" key="2">
    <source>
        <dbReference type="Proteomes" id="UP001056778"/>
    </source>
</evidence>
<evidence type="ECO:0000313" key="1">
    <source>
        <dbReference type="EMBL" id="KAI4456693.1"/>
    </source>
</evidence>
<dbReference type="EMBL" id="CM043022">
    <property type="protein sequence ID" value="KAI4456693.1"/>
    <property type="molecule type" value="Genomic_DNA"/>
</dbReference>
<protein>
    <submittedName>
        <fullName evidence="1">Sulfate transporter</fullName>
    </submittedName>
</protein>
<accession>A0ACB9SPJ1</accession>
<comment type="caution">
    <text evidence="1">The sequence shown here is derived from an EMBL/GenBank/DDBJ whole genome shotgun (WGS) entry which is preliminary data.</text>
</comment>
<name>A0ACB9SPJ1_HOLOL</name>
<gene>
    <name evidence="1" type="ORF">MML48_8g00000843</name>
</gene>